<comment type="similarity">
    <text evidence="1 2">Belongs to the Iojap/RsfS family.</text>
</comment>
<comment type="caution">
    <text evidence="3">The sequence shown here is derived from an EMBL/GenBank/DDBJ whole genome shotgun (WGS) entry which is preliminary data.</text>
</comment>
<dbReference type="InterPro" id="IPR004394">
    <property type="entry name" value="Iojap/RsfS/C7orf30"/>
</dbReference>
<dbReference type="HAMAP" id="MF_01477">
    <property type="entry name" value="Iojap_RsfS"/>
    <property type="match status" value="1"/>
</dbReference>
<sequence length="125" mass="13633">MNGPFDVDAMKDFIVKSLDGDKAMDIEVINLSGQSALADYIIVASGTSSRQITSMAEKLRERLEARGHKGIRTEGMGQANWVVFDAGDVIVHLFRPEVREFYNIEKMWSVPAPGAGTKSSGLKSA</sequence>
<comment type="function">
    <text evidence="2">Functions as a ribosomal silencing factor. Interacts with ribosomal protein uL14 (rplN), blocking formation of intersubunit bridge B8. Prevents association of the 30S and 50S ribosomal subunits and the formation of functional ribosomes, thus repressing translation.</text>
</comment>
<dbReference type="GO" id="GO:0090071">
    <property type="term" value="P:negative regulation of ribosome biogenesis"/>
    <property type="evidence" value="ECO:0007669"/>
    <property type="project" value="UniProtKB-UniRule"/>
</dbReference>
<dbReference type="GO" id="GO:0005737">
    <property type="term" value="C:cytoplasm"/>
    <property type="evidence" value="ECO:0007669"/>
    <property type="project" value="UniProtKB-SubCell"/>
</dbReference>
<comment type="subunit">
    <text evidence="2">Interacts with ribosomal protein uL14 (rplN).</text>
</comment>
<dbReference type="InterPro" id="IPR043519">
    <property type="entry name" value="NT_sf"/>
</dbReference>
<accession>A0A2W5N1V2</accession>
<evidence type="ECO:0000256" key="1">
    <source>
        <dbReference type="ARBA" id="ARBA00010574"/>
    </source>
</evidence>
<proteinExistence type="inferred from homology"/>
<evidence type="ECO:0000256" key="2">
    <source>
        <dbReference type="HAMAP-Rule" id="MF_01477"/>
    </source>
</evidence>
<keyword evidence="2" id="KW-0963">Cytoplasm</keyword>
<dbReference type="SUPFAM" id="SSF81301">
    <property type="entry name" value="Nucleotidyltransferase"/>
    <property type="match status" value="1"/>
</dbReference>
<keyword evidence="2" id="KW-0810">Translation regulation</keyword>
<dbReference type="Gene3D" id="3.30.460.10">
    <property type="entry name" value="Beta Polymerase, domain 2"/>
    <property type="match status" value="1"/>
</dbReference>
<dbReference type="EMBL" id="QFQB01000077">
    <property type="protein sequence ID" value="PZQ44795.1"/>
    <property type="molecule type" value="Genomic_DNA"/>
</dbReference>
<keyword evidence="2" id="KW-0678">Repressor</keyword>
<comment type="subcellular location">
    <subcellularLocation>
        <location evidence="2">Cytoplasm</location>
    </subcellularLocation>
</comment>
<dbReference type="PANTHER" id="PTHR21043:SF0">
    <property type="entry name" value="MITOCHONDRIAL ASSEMBLY OF RIBOSOMAL LARGE SUBUNIT PROTEIN 1"/>
    <property type="match status" value="1"/>
</dbReference>
<dbReference type="GO" id="GO:0042256">
    <property type="term" value="P:cytosolic ribosome assembly"/>
    <property type="evidence" value="ECO:0007669"/>
    <property type="project" value="UniProtKB-UniRule"/>
</dbReference>
<reference evidence="3 4" key="1">
    <citation type="submission" date="2017-08" db="EMBL/GenBank/DDBJ databases">
        <title>Infants hospitalized years apart are colonized by the same room-sourced microbial strains.</title>
        <authorList>
            <person name="Brooks B."/>
            <person name="Olm M.R."/>
            <person name="Firek B.A."/>
            <person name="Baker R."/>
            <person name="Thomas B.C."/>
            <person name="Morowitz M.J."/>
            <person name="Banfield J.F."/>
        </authorList>
    </citation>
    <scope>NUCLEOTIDE SEQUENCE [LARGE SCALE GENOMIC DNA]</scope>
    <source>
        <strain evidence="3">S2_005_002_R2_29</strain>
    </source>
</reference>
<dbReference type="PANTHER" id="PTHR21043">
    <property type="entry name" value="IOJAP SUPERFAMILY ORTHOLOG"/>
    <property type="match status" value="1"/>
</dbReference>
<dbReference type="NCBIfam" id="TIGR00090">
    <property type="entry name" value="rsfS_iojap_ybeB"/>
    <property type="match status" value="1"/>
</dbReference>
<dbReference type="GO" id="GO:0017148">
    <property type="term" value="P:negative regulation of translation"/>
    <property type="evidence" value="ECO:0007669"/>
    <property type="project" value="UniProtKB-UniRule"/>
</dbReference>
<evidence type="ECO:0000313" key="4">
    <source>
        <dbReference type="Proteomes" id="UP000249417"/>
    </source>
</evidence>
<protein>
    <recommendedName>
        <fullName evidence="2">Ribosomal silencing factor RsfS</fullName>
    </recommendedName>
</protein>
<evidence type="ECO:0000313" key="3">
    <source>
        <dbReference type="EMBL" id="PZQ44795.1"/>
    </source>
</evidence>
<dbReference type="Pfam" id="PF02410">
    <property type="entry name" value="RsfS"/>
    <property type="match status" value="1"/>
</dbReference>
<dbReference type="AlphaFoldDB" id="A0A2W5N1V2"/>
<organism evidence="3 4">
    <name type="scientific">Micavibrio aeruginosavorus</name>
    <dbReference type="NCBI Taxonomy" id="349221"/>
    <lineage>
        <taxon>Bacteria</taxon>
        <taxon>Pseudomonadati</taxon>
        <taxon>Bdellovibrionota</taxon>
        <taxon>Bdellovibrionia</taxon>
        <taxon>Bdellovibrionales</taxon>
        <taxon>Pseudobdellovibrionaceae</taxon>
        <taxon>Micavibrio</taxon>
    </lineage>
</organism>
<name>A0A2W5N1V2_9BACT</name>
<dbReference type="GO" id="GO:0043023">
    <property type="term" value="F:ribosomal large subunit binding"/>
    <property type="evidence" value="ECO:0007669"/>
    <property type="project" value="TreeGrafter"/>
</dbReference>
<dbReference type="Proteomes" id="UP000249417">
    <property type="component" value="Unassembled WGS sequence"/>
</dbReference>
<gene>
    <name evidence="2 3" type="primary">rsfS</name>
    <name evidence="3" type="ORF">DI551_09395</name>
</gene>